<gene>
    <name evidence="1" type="ORF">Amon02_001002300</name>
</gene>
<reference evidence="1" key="1">
    <citation type="submission" date="2023-04" db="EMBL/GenBank/DDBJ databases">
        <title>Ambrosiozyma monospora NBRC 10751.</title>
        <authorList>
            <person name="Ichikawa N."/>
            <person name="Sato H."/>
            <person name="Tonouchi N."/>
        </authorList>
    </citation>
    <scope>NUCLEOTIDE SEQUENCE</scope>
    <source>
        <strain evidence="1">NBRC 10751</strain>
    </source>
</reference>
<protein>
    <submittedName>
        <fullName evidence="1">Unnamed protein product</fullName>
    </submittedName>
</protein>
<dbReference type="EMBL" id="BSXS01009800">
    <property type="protein sequence ID" value="GME96580.1"/>
    <property type="molecule type" value="Genomic_DNA"/>
</dbReference>
<organism evidence="1 2">
    <name type="scientific">Ambrosiozyma monospora</name>
    <name type="common">Yeast</name>
    <name type="synonym">Endomycopsis monosporus</name>
    <dbReference type="NCBI Taxonomy" id="43982"/>
    <lineage>
        <taxon>Eukaryota</taxon>
        <taxon>Fungi</taxon>
        <taxon>Dikarya</taxon>
        <taxon>Ascomycota</taxon>
        <taxon>Saccharomycotina</taxon>
        <taxon>Pichiomycetes</taxon>
        <taxon>Pichiales</taxon>
        <taxon>Pichiaceae</taxon>
        <taxon>Ambrosiozyma</taxon>
    </lineage>
</organism>
<evidence type="ECO:0000313" key="1">
    <source>
        <dbReference type="EMBL" id="GME96580.1"/>
    </source>
</evidence>
<name>A0ACB5TWU9_AMBMO</name>
<evidence type="ECO:0000313" key="2">
    <source>
        <dbReference type="Proteomes" id="UP001165064"/>
    </source>
</evidence>
<proteinExistence type="predicted"/>
<sequence>MTKQNPKTLIILPCHAIYTPQKEVTELSPEYLPTPETPGPGTSQADWQLVSFQLESQDQISFLHHIYESLKVLQTDLQNSTLIISGGFTKKQIERSESESYLKCAQDRGLISSELKNSKDKILLEECARDSFENVLFSLALYKSKFGYYPDRITIVGFEFKRYRFMNQHLKVLQFPETNIEYIGIGPIYPSQEHFGISDLKEYELKKKAFFDDLVNCEDKFAVQLFDLNPFGSLGSKLHAKKEVRDPFGKEGDIEKKYVLDGSNDQALNEMVKLDKLVYDDAMKVYNEKCKDKFSWCN</sequence>
<comment type="caution">
    <text evidence="1">The sequence shown here is derived from an EMBL/GenBank/DDBJ whole genome shotgun (WGS) entry which is preliminary data.</text>
</comment>
<keyword evidence="2" id="KW-1185">Reference proteome</keyword>
<dbReference type="Proteomes" id="UP001165064">
    <property type="component" value="Unassembled WGS sequence"/>
</dbReference>
<accession>A0ACB5TWU9</accession>